<keyword evidence="1" id="KW-0285">Flavoprotein</keyword>
<sequence length="290" mass="31445">MRISLNVTNFSWPGEIGANLTEVARAADEAGIDTVWVGDHLLQADPTASPEQEMLEGYTTLGFLASCTSRVRLGTMVTAATYRAPALLVKAVTTLDVLSAGRAWLGIGAGYHEQEAEDFGLDLPVARRERFERLEDTLRLASRMWAGDDSPFAGRHTRAGHPVNNPAPVTRPHPPVLVGGMGEKRTLRLVAELADACNLPDIPDGGATVRRKLEVLAGHCAERGRPYEEIEKTLSTRWVPEESTEDFTARCATYADWGIGHVVLITTGPWTAASVSALRPAVEAVRLRRG</sequence>
<dbReference type="GO" id="GO:0008726">
    <property type="term" value="F:alkanesulfonate monooxygenase activity"/>
    <property type="evidence" value="ECO:0007669"/>
    <property type="project" value="TreeGrafter"/>
</dbReference>
<evidence type="ECO:0000313" key="6">
    <source>
        <dbReference type="EMBL" id="OLF15356.1"/>
    </source>
</evidence>
<dbReference type="STRING" id="1912961.BU204_22180"/>
<dbReference type="AlphaFoldDB" id="A0A1Q8CLX0"/>
<dbReference type="InterPro" id="IPR050172">
    <property type="entry name" value="SsuD_RutA_monooxygenase"/>
</dbReference>
<dbReference type="Pfam" id="PF00296">
    <property type="entry name" value="Bac_luciferase"/>
    <property type="match status" value="1"/>
</dbReference>
<evidence type="ECO:0000256" key="4">
    <source>
        <dbReference type="ARBA" id="ARBA00023033"/>
    </source>
</evidence>
<dbReference type="EMBL" id="MSIE01000042">
    <property type="protein sequence ID" value="OLF15356.1"/>
    <property type="molecule type" value="Genomic_DNA"/>
</dbReference>
<dbReference type="SUPFAM" id="SSF51679">
    <property type="entry name" value="Bacterial luciferase-like"/>
    <property type="match status" value="1"/>
</dbReference>
<dbReference type="Proteomes" id="UP000185596">
    <property type="component" value="Unassembled WGS sequence"/>
</dbReference>
<keyword evidence="2" id="KW-0288">FMN</keyword>
<keyword evidence="3" id="KW-0560">Oxidoreductase</keyword>
<evidence type="ECO:0000256" key="2">
    <source>
        <dbReference type="ARBA" id="ARBA00022643"/>
    </source>
</evidence>
<organism evidence="6 7">
    <name type="scientific">Actinophytocola xanthii</name>
    <dbReference type="NCBI Taxonomy" id="1912961"/>
    <lineage>
        <taxon>Bacteria</taxon>
        <taxon>Bacillati</taxon>
        <taxon>Actinomycetota</taxon>
        <taxon>Actinomycetes</taxon>
        <taxon>Pseudonocardiales</taxon>
        <taxon>Pseudonocardiaceae</taxon>
    </lineage>
</organism>
<proteinExistence type="predicted"/>
<dbReference type="Gene3D" id="3.20.20.30">
    <property type="entry name" value="Luciferase-like domain"/>
    <property type="match status" value="1"/>
</dbReference>
<evidence type="ECO:0000256" key="1">
    <source>
        <dbReference type="ARBA" id="ARBA00022630"/>
    </source>
</evidence>
<dbReference type="InterPro" id="IPR036661">
    <property type="entry name" value="Luciferase-like_sf"/>
</dbReference>
<comment type="caution">
    <text evidence="6">The sequence shown here is derived from an EMBL/GenBank/DDBJ whole genome shotgun (WGS) entry which is preliminary data.</text>
</comment>
<dbReference type="OrthoDB" id="4029802at2"/>
<evidence type="ECO:0000256" key="3">
    <source>
        <dbReference type="ARBA" id="ARBA00023002"/>
    </source>
</evidence>
<dbReference type="InterPro" id="IPR011251">
    <property type="entry name" value="Luciferase-like_dom"/>
</dbReference>
<dbReference type="PANTHER" id="PTHR42847">
    <property type="entry name" value="ALKANESULFONATE MONOOXYGENASE"/>
    <property type="match status" value="1"/>
</dbReference>
<keyword evidence="4" id="KW-0503">Monooxygenase</keyword>
<accession>A0A1Q8CLX0</accession>
<protein>
    <submittedName>
        <fullName evidence="6">LLM class F420-dependent oxidoreductase</fullName>
    </submittedName>
</protein>
<dbReference type="NCBIfam" id="TIGR03560">
    <property type="entry name" value="F420_Rv1855c"/>
    <property type="match status" value="1"/>
</dbReference>
<evidence type="ECO:0000259" key="5">
    <source>
        <dbReference type="Pfam" id="PF00296"/>
    </source>
</evidence>
<reference evidence="6 7" key="1">
    <citation type="submission" date="2016-12" db="EMBL/GenBank/DDBJ databases">
        <title>The draft genome sequence of Actinophytocola sp. 11-183.</title>
        <authorList>
            <person name="Wang W."/>
            <person name="Yuan L."/>
        </authorList>
    </citation>
    <scope>NUCLEOTIDE SEQUENCE [LARGE SCALE GENOMIC DNA]</scope>
    <source>
        <strain evidence="6 7">11-183</strain>
    </source>
</reference>
<evidence type="ECO:0000313" key="7">
    <source>
        <dbReference type="Proteomes" id="UP000185596"/>
    </source>
</evidence>
<dbReference type="RefSeq" id="WP_075127657.1">
    <property type="nucleotide sequence ID" value="NZ_MSIE01000042.1"/>
</dbReference>
<dbReference type="PANTHER" id="PTHR42847:SF8">
    <property type="entry name" value="CONSERVED PROTEIN"/>
    <property type="match status" value="1"/>
</dbReference>
<dbReference type="InterPro" id="IPR019952">
    <property type="entry name" value="F420_OxRdatse_Rv1855c_pred"/>
</dbReference>
<keyword evidence="7" id="KW-1185">Reference proteome</keyword>
<feature type="domain" description="Luciferase-like" evidence="5">
    <location>
        <begin position="18"/>
        <end position="257"/>
    </location>
</feature>
<dbReference type="GO" id="GO:0046306">
    <property type="term" value="P:alkanesulfonate catabolic process"/>
    <property type="evidence" value="ECO:0007669"/>
    <property type="project" value="TreeGrafter"/>
</dbReference>
<gene>
    <name evidence="6" type="ORF">BU204_22180</name>
</gene>
<name>A0A1Q8CLX0_9PSEU</name>